<proteinExistence type="predicted"/>
<dbReference type="InterPro" id="IPR036397">
    <property type="entry name" value="RNaseH_sf"/>
</dbReference>
<dbReference type="EMBL" id="NEVH01003737">
    <property type="protein sequence ID" value="PNF40416.1"/>
    <property type="molecule type" value="Genomic_DNA"/>
</dbReference>
<gene>
    <name evidence="2" type="ORF">B7P43_G01582</name>
</gene>
<dbReference type="AlphaFoldDB" id="A0A2J7RHW9"/>
<feature type="non-terminal residue" evidence="2">
    <location>
        <position position="1"/>
    </location>
</feature>
<evidence type="ECO:0000256" key="1">
    <source>
        <dbReference type="SAM" id="MobiDB-lite"/>
    </source>
</evidence>
<protein>
    <recommendedName>
        <fullName evidence="4">Histone-lysine N-methyltransferase SETMAR</fullName>
    </recommendedName>
</protein>
<evidence type="ECO:0008006" key="4">
    <source>
        <dbReference type="Google" id="ProtNLM"/>
    </source>
</evidence>
<dbReference type="Proteomes" id="UP000235965">
    <property type="component" value="Unassembled WGS sequence"/>
</dbReference>
<dbReference type="InParanoid" id="A0A2J7RHW9"/>
<dbReference type="GO" id="GO:0003676">
    <property type="term" value="F:nucleic acid binding"/>
    <property type="evidence" value="ECO:0007669"/>
    <property type="project" value="InterPro"/>
</dbReference>
<evidence type="ECO:0000313" key="2">
    <source>
        <dbReference type="EMBL" id="PNF40416.1"/>
    </source>
</evidence>
<dbReference type="InterPro" id="IPR052709">
    <property type="entry name" value="Transposase-MT_Hybrid"/>
</dbReference>
<reference evidence="2 3" key="1">
    <citation type="submission" date="2017-12" db="EMBL/GenBank/DDBJ databases">
        <title>Hemimetabolous genomes reveal molecular basis of termite eusociality.</title>
        <authorList>
            <person name="Harrison M.C."/>
            <person name="Jongepier E."/>
            <person name="Robertson H.M."/>
            <person name="Arning N."/>
            <person name="Bitard-Feildel T."/>
            <person name="Chao H."/>
            <person name="Childers C.P."/>
            <person name="Dinh H."/>
            <person name="Doddapaneni H."/>
            <person name="Dugan S."/>
            <person name="Gowin J."/>
            <person name="Greiner C."/>
            <person name="Han Y."/>
            <person name="Hu H."/>
            <person name="Hughes D.S.T."/>
            <person name="Huylmans A.-K."/>
            <person name="Kemena C."/>
            <person name="Kremer L.P.M."/>
            <person name="Lee S.L."/>
            <person name="Lopez-Ezquerra A."/>
            <person name="Mallet L."/>
            <person name="Monroy-Kuhn J.M."/>
            <person name="Moser A."/>
            <person name="Murali S.C."/>
            <person name="Muzny D.M."/>
            <person name="Otani S."/>
            <person name="Piulachs M.-D."/>
            <person name="Poelchau M."/>
            <person name="Qu J."/>
            <person name="Schaub F."/>
            <person name="Wada-Katsumata A."/>
            <person name="Worley K.C."/>
            <person name="Xie Q."/>
            <person name="Ylla G."/>
            <person name="Poulsen M."/>
            <person name="Gibbs R.A."/>
            <person name="Schal C."/>
            <person name="Richards S."/>
            <person name="Belles X."/>
            <person name="Korb J."/>
            <person name="Bornberg-Bauer E."/>
        </authorList>
    </citation>
    <scope>NUCLEOTIDE SEQUENCE [LARGE SCALE GENOMIC DNA]</scope>
    <source>
        <tissue evidence="2">Whole body</tissue>
    </source>
</reference>
<name>A0A2J7RHW9_9NEOP</name>
<evidence type="ECO:0000313" key="3">
    <source>
        <dbReference type="Proteomes" id="UP000235965"/>
    </source>
</evidence>
<keyword evidence="3" id="KW-1185">Reference proteome</keyword>
<organism evidence="2 3">
    <name type="scientific">Cryptotermes secundus</name>
    <dbReference type="NCBI Taxonomy" id="105785"/>
    <lineage>
        <taxon>Eukaryota</taxon>
        <taxon>Metazoa</taxon>
        <taxon>Ecdysozoa</taxon>
        <taxon>Arthropoda</taxon>
        <taxon>Hexapoda</taxon>
        <taxon>Insecta</taxon>
        <taxon>Pterygota</taxon>
        <taxon>Neoptera</taxon>
        <taxon>Polyneoptera</taxon>
        <taxon>Dictyoptera</taxon>
        <taxon>Blattodea</taxon>
        <taxon>Blattoidea</taxon>
        <taxon>Termitoidae</taxon>
        <taxon>Kalotermitidae</taxon>
        <taxon>Cryptotermitinae</taxon>
        <taxon>Cryptotermes</taxon>
    </lineage>
</organism>
<dbReference type="PANTHER" id="PTHR46060:SF1">
    <property type="entry name" value="MARINER MOS1 TRANSPOSASE-LIKE PROTEIN"/>
    <property type="match status" value="1"/>
</dbReference>
<sequence length="147" mass="16972">HGDYAMKKTAVYTWVTSFSEGRESVTDEERSGRPATSRTEENIKKNRQIVRENHRITVRSMAEQSHTALPAREFLASKQITVLEHLPYSPDLAPSDFFLLPKVKEVLKGRHFDDIDDIRSNTTEALKAIPQNQCQKCFERWTSTSKY</sequence>
<dbReference type="PANTHER" id="PTHR46060">
    <property type="entry name" value="MARINER MOS1 TRANSPOSASE-LIKE PROTEIN"/>
    <property type="match status" value="1"/>
</dbReference>
<comment type="caution">
    <text evidence="2">The sequence shown here is derived from an EMBL/GenBank/DDBJ whole genome shotgun (WGS) entry which is preliminary data.</text>
</comment>
<accession>A0A2J7RHW9</accession>
<feature type="region of interest" description="Disordered" evidence="1">
    <location>
        <begin position="20"/>
        <end position="43"/>
    </location>
</feature>
<dbReference type="Gene3D" id="3.30.420.10">
    <property type="entry name" value="Ribonuclease H-like superfamily/Ribonuclease H"/>
    <property type="match status" value="1"/>
</dbReference>
<dbReference type="STRING" id="105785.A0A2J7RHW9"/>